<reference evidence="2" key="1">
    <citation type="submission" date="2019-04" db="EMBL/GenBank/DDBJ databases">
        <title>Genome assembly of Zosterops borbonicus 15179.</title>
        <authorList>
            <person name="Leroy T."/>
            <person name="Anselmetti Y."/>
            <person name="Tilak M.-K."/>
            <person name="Nabholz B."/>
        </authorList>
    </citation>
    <scope>NUCLEOTIDE SEQUENCE</scope>
    <source>
        <strain evidence="2">HGM_15179</strain>
        <tissue evidence="2">Muscle</tissue>
    </source>
</reference>
<evidence type="ECO:0000256" key="1">
    <source>
        <dbReference type="SAM" id="MobiDB-lite"/>
    </source>
</evidence>
<proteinExistence type="predicted"/>
<protein>
    <submittedName>
        <fullName evidence="2">Uncharacterized protein</fullName>
    </submittedName>
</protein>
<evidence type="ECO:0000313" key="3">
    <source>
        <dbReference type="Proteomes" id="UP000796761"/>
    </source>
</evidence>
<feature type="region of interest" description="Disordered" evidence="1">
    <location>
        <begin position="210"/>
        <end position="230"/>
    </location>
</feature>
<dbReference type="EMBL" id="SWJQ01000030">
    <property type="protein sequence ID" value="TRZ25190.1"/>
    <property type="molecule type" value="Genomic_DNA"/>
</dbReference>
<name>A0A8K1LSI2_9PASS</name>
<accession>A0A8K1LSI2</accession>
<gene>
    <name evidence="2" type="ORF">HGM15179_001876</name>
</gene>
<sequence length="230" mass="23984">MPLPTFPAASPWFPKVIPNLRLYQDVGLDPSLENTRIIPSFQDPTSLSALECGAGSLKDTRVIPHLHPGQSWAFTPGDPQTPPAPGCGAGSIFGGDQDNPFIPGDPKPLPALGLVLDPSLKDTKTIPHLHPGQPRAFTPGDSKSLPALECGAGSIIGGHQDNPFIPGDPKYPPALEFVAGSIIGGHQDNLFIPSVPKSLPEPGCGAGSILEGHQGNPTPPSWTIPGLHSR</sequence>
<dbReference type="AlphaFoldDB" id="A0A8K1LSI2"/>
<dbReference type="Proteomes" id="UP000796761">
    <property type="component" value="Unassembled WGS sequence"/>
</dbReference>
<organism evidence="2 3">
    <name type="scientific">Zosterops borbonicus</name>
    <dbReference type="NCBI Taxonomy" id="364589"/>
    <lineage>
        <taxon>Eukaryota</taxon>
        <taxon>Metazoa</taxon>
        <taxon>Chordata</taxon>
        <taxon>Craniata</taxon>
        <taxon>Vertebrata</taxon>
        <taxon>Euteleostomi</taxon>
        <taxon>Archelosauria</taxon>
        <taxon>Archosauria</taxon>
        <taxon>Dinosauria</taxon>
        <taxon>Saurischia</taxon>
        <taxon>Theropoda</taxon>
        <taxon>Coelurosauria</taxon>
        <taxon>Aves</taxon>
        <taxon>Neognathae</taxon>
        <taxon>Neoaves</taxon>
        <taxon>Telluraves</taxon>
        <taxon>Australaves</taxon>
        <taxon>Passeriformes</taxon>
        <taxon>Sylvioidea</taxon>
        <taxon>Zosteropidae</taxon>
        <taxon>Zosterops</taxon>
    </lineage>
</organism>
<evidence type="ECO:0000313" key="2">
    <source>
        <dbReference type="EMBL" id="TRZ25190.1"/>
    </source>
</evidence>
<comment type="caution">
    <text evidence="2">The sequence shown here is derived from an EMBL/GenBank/DDBJ whole genome shotgun (WGS) entry which is preliminary data.</text>
</comment>
<keyword evidence="3" id="KW-1185">Reference proteome</keyword>